<comment type="subcellular location">
    <subcellularLocation>
        <location evidence="1">Cell envelope</location>
    </subcellularLocation>
</comment>
<dbReference type="Pfam" id="PF08534">
    <property type="entry name" value="Redoxin"/>
    <property type="match status" value="1"/>
</dbReference>
<comment type="caution">
    <text evidence="6">The sequence shown here is derived from an EMBL/GenBank/DDBJ whole genome shotgun (WGS) entry which is preliminary data.</text>
</comment>
<evidence type="ECO:0000259" key="5">
    <source>
        <dbReference type="PROSITE" id="PS51352"/>
    </source>
</evidence>
<keyword evidence="4" id="KW-0676">Redox-active center</keyword>
<dbReference type="PANTHER" id="PTHR42852">
    <property type="entry name" value="THIOL:DISULFIDE INTERCHANGE PROTEIN DSBE"/>
    <property type="match status" value="1"/>
</dbReference>
<dbReference type="PANTHER" id="PTHR42852:SF6">
    <property type="entry name" value="THIOL:DISULFIDE INTERCHANGE PROTEIN DSBE"/>
    <property type="match status" value="1"/>
</dbReference>
<dbReference type="Gene3D" id="3.40.30.10">
    <property type="entry name" value="Glutaredoxin"/>
    <property type="match status" value="1"/>
</dbReference>
<keyword evidence="3" id="KW-1015">Disulfide bond</keyword>
<name>A0A2T8HN28_9SPHI</name>
<protein>
    <recommendedName>
        <fullName evidence="5">Thioredoxin domain-containing protein</fullName>
    </recommendedName>
</protein>
<evidence type="ECO:0000256" key="1">
    <source>
        <dbReference type="ARBA" id="ARBA00004196"/>
    </source>
</evidence>
<dbReference type="InterPro" id="IPR013766">
    <property type="entry name" value="Thioredoxin_domain"/>
</dbReference>
<reference evidence="6 7" key="1">
    <citation type="submission" date="2018-04" db="EMBL/GenBank/DDBJ databases">
        <title>Sphingobacterium cortibacter sp. nov.</title>
        <authorList>
            <person name="Li Y."/>
        </authorList>
    </citation>
    <scope>NUCLEOTIDE SEQUENCE [LARGE SCALE GENOMIC DNA]</scope>
    <source>
        <strain evidence="6 7">2c-3</strain>
    </source>
</reference>
<gene>
    <name evidence="6" type="ORF">DC487_04220</name>
</gene>
<dbReference type="GO" id="GO:0030313">
    <property type="term" value="C:cell envelope"/>
    <property type="evidence" value="ECO:0007669"/>
    <property type="project" value="UniProtKB-SubCell"/>
</dbReference>
<dbReference type="AlphaFoldDB" id="A0A2T8HN28"/>
<sequence length="181" mass="20875">MKQLLYVLLLTMPFVAIGQSKKQTAEKPAVVPPAFTEFVEGYEKLNSFDEVLEKFAGRTVYIDLWATWCGPCVAEFAYKDALHDVATKHDIDILYISMDQDKDDQKWKDFIQQHKLTGYQMRANKALYKDIQAQFSQIYQGRKAFGIPYYIIAKDGEVVLKQAPRPSSGEVLYTELINYRN</sequence>
<evidence type="ECO:0000256" key="3">
    <source>
        <dbReference type="ARBA" id="ARBA00023157"/>
    </source>
</evidence>
<dbReference type="GO" id="GO:0017004">
    <property type="term" value="P:cytochrome complex assembly"/>
    <property type="evidence" value="ECO:0007669"/>
    <property type="project" value="UniProtKB-KW"/>
</dbReference>
<dbReference type="SUPFAM" id="SSF52833">
    <property type="entry name" value="Thioredoxin-like"/>
    <property type="match status" value="1"/>
</dbReference>
<dbReference type="PROSITE" id="PS51352">
    <property type="entry name" value="THIOREDOXIN_2"/>
    <property type="match status" value="1"/>
</dbReference>
<dbReference type="CDD" id="cd02966">
    <property type="entry name" value="TlpA_like_family"/>
    <property type="match status" value="1"/>
</dbReference>
<evidence type="ECO:0000313" key="6">
    <source>
        <dbReference type="EMBL" id="PVH26813.1"/>
    </source>
</evidence>
<feature type="domain" description="Thioredoxin" evidence="5">
    <location>
        <begin position="25"/>
        <end position="181"/>
    </location>
</feature>
<dbReference type="GO" id="GO:0016491">
    <property type="term" value="F:oxidoreductase activity"/>
    <property type="evidence" value="ECO:0007669"/>
    <property type="project" value="InterPro"/>
</dbReference>
<proteinExistence type="predicted"/>
<dbReference type="InterPro" id="IPR013740">
    <property type="entry name" value="Redoxin"/>
</dbReference>
<organism evidence="6 7">
    <name type="scientific">Sphingobacterium corticibacter</name>
    <dbReference type="NCBI Taxonomy" id="2171749"/>
    <lineage>
        <taxon>Bacteria</taxon>
        <taxon>Pseudomonadati</taxon>
        <taxon>Bacteroidota</taxon>
        <taxon>Sphingobacteriia</taxon>
        <taxon>Sphingobacteriales</taxon>
        <taxon>Sphingobacteriaceae</taxon>
        <taxon>Sphingobacterium</taxon>
    </lineage>
</organism>
<dbReference type="Proteomes" id="UP000245627">
    <property type="component" value="Unassembled WGS sequence"/>
</dbReference>
<dbReference type="EMBL" id="QDKG01000001">
    <property type="protein sequence ID" value="PVH26813.1"/>
    <property type="molecule type" value="Genomic_DNA"/>
</dbReference>
<evidence type="ECO:0000313" key="7">
    <source>
        <dbReference type="Proteomes" id="UP000245627"/>
    </source>
</evidence>
<evidence type="ECO:0000256" key="4">
    <source>
        <dbReference type="ARBA" id="ARBA00023284"/>
    </source>
</evidence>
<evidence type="ECO:0000256" key="2">
    <source>
        <dbReference type="ARBA" id="ARBA00022748"/>
    </source>
</evidence>
<keyword evidence="7" id="KW-1185">Reference proteome</keyword>
<dbReference type="OrthoDB" id="743079at2"/>
<dbReference type="InterPro" id="IPR036249">
    <property type="entry name" value="Thioredoxin-like_sf"/>
</dbReference>
<dbReference type="RefSeq" id="WP_116774673.1">
    <property type="nucleotide sequence ID" value="NZ_QDKG01000001.1"/>
</dbReference>
<keyword evidence="2" id="KW-0201">Cytochrome c-type biogenesis</keyword>
<accession>A0A2T8HN28</accession>
<dbReference type="InterPro" id="IPR050553">
    <property type="entry name" value="Thioredoxin_ResA/DsbE_sf"/>
</dbReference>